<protein>
    <submittedName>
        <fullName evidence="2">PaaI family thioesterase</fullName>
    </submittedName>
</protein>
<evidence type="ECO:0000313" key="2">
    <source>
        <dbReference type="EMBL" id="NKI16230.1"/>
    </source>
</evidence>
<dbReference type="InterPro" id="IPR029069">
    <property type="entry name" value="HotDog_dom_sf"/>
</dbReference>
<dbReference type="SUPFAM" id="SSF54637">
    <property type="entry name" value="Thioesterase/thiol ester dehydrase-isomerase"/>
    <property type="match status" value="1"/>
</dbReference>
<organism evidence="2 3">
    <name type="scientific">Spongiibacter thalassae</name>
    <dbReference type="NCBI Taxonomy" id="2721624"/>
    <lineage>
        <taxon>Bacteria</taxon>
        <taxon>Pseudomonadati</taxon>
        <taxon>Pseudomonadota</taxon>
        <taxon>Gammaproteobacteria</taxon>
        <taxon>Cellvibrionales</taxon>
        <taxon>Spongiibacteraceae</taxon>
        <taxon>Spongiibacter</taxon>
    </lineage>
</organism>
<feature type="domain" description="Thioesterase" evidence="1">
    <location>
        <begin position="49"/>
        <end position="120"/>
    </location>
</feature>
<dbReference type="Gene3D" id="3.10.129.10">
    <property type="entry name" value="Hotdog Thioesterase"/>
    <property type="match status" value="1"/>
</dbReference>
<keyword evidence="3" id="KW-1185">Reference proteome</keyword>
<dbReference type="Proteomes" id="UP000765845">
    <property type="component" value="Unassembled WGS sequence"/>
</dbReference>
<proteinExistence type="predicted"/>
<dbReference type="InterPro" id="IPR006683">
    <property type="entry name" value="Thioestr_dom"/>
</dbReference>
<evidence type="ECO:0000259" key="1">
    <source>
        <dbReference type="Pfam" id="PF03061"/>
    </source>
</evidence>
<evidence type="ECO:0000313" key="3">
    <source>
        <dbReference type="Proteomes" id="UP000765845"/>
    </source>
</evidence>
<dbReference type="RefSeq" id="WP_168448760.1">
    <property type="nucleotide sequence ID" value="NZ_JAAWWK010000001.1"/>
</dbReference>
<name>A0ABX1GB80_9GAMM</name>
<dbReference type="CDD" id="cd03443">
    <property type="entry name" value="PaaI_thioesterase"/>
    <property type="match status" value="1"/>
</dbReference>
<gene>
    <name evidence="2" type="ORF">HCU74_02235</name>
</gene>
<comment type="caution">
    <text evidence="2">The sequence shown here is derived from an EMBL/GenBank/DDBJ whole genome shotgun (WGS) entry which is preliminary data.</text>
</comment>
<sequence length="137" mass="15224">MAVDKANLLKLLDRVPYAKTLGIQLTGDPERCLLPARKSNIGNPTLPALHGGAIAGFMELSAMSLVLQHTDAERVPKVVDYSVDYVRAGKFCDTHSRCELVYLGRRMINVRVSAWQEDEASPIAMARVQFLLKDTPW</sequence>
<dbReference type="Pfam" id="PF03061">
    <property type="entry name" value="4HBT"/>
    <property type="match status" value="1"/>
</dbReference>
<accession>A0ABX1GB80</accession>
<reference evidence="2 3" key="1">
    <citation type="submission" date="2020-04" db="EMBL/GenBank/DDBJ databases">
        <authorList>
            <person name="Yoon J."/>
        </authorList>
    </citation>
    <scope>NUCLEOTIDE SEQUENCE [LARGE SCALE GENOMIC DNA]</scope>
    <source>
        <strain evidence="2 3">KMU-166</strain>
    </source>
</reference>
<dbReference type="EMBL" id="JAAWWK010000001">
    <property type="protein sequence ID" value="NKI16230.1"/>
    <property type="molecule type" value="Genomic_DNA"/>
</dbReference>